<dbReference type="GO" id="GO:0016887">
    <property type="term" value="F:ATP hydrolysis activity"/>
    <property type="evidence" value="ECO:0007669"/>
    <property type="project" value="TreeGrafter"/>
</dbReference>
<protein>
    <submittedName>
        <fullName evidence="6">Chromosome partitioning protein</fullName>
    </submittedName>
</protein>
<dbReference type="InterPro" id="IPR027417">
    <property type="entry name" value="P-loop_NTPase"/>
</dbReference>
<keyword evidence="2" id="KW-0067">ATP-binding</keyword>
<dbReference type="GO" id="GO:0005524">
    <property type="term" value="F:ATP binding"/>
    <property type="evidence" value="ECO:0007669"/>
    <property type="project" value="UniProtKB-KW"/>
</dbReference>
<dbReference type="GO" id="GO:0051782">
    <property type="term" value="P:negative regulation of cell division"/>
    <property type="evidence" value="ECO:0007669"/>
    <property type="project" value="TreeGrafter"/>
</dbReference>
<name>A0AAD1KNP1_9ACTN</name>
<dbReference type="GO" id="GO:0009898">
    <property type="term" value="C:cytoplasmic side of plasma membrane"/>
    <property type="evidence" value="ECO:0007669"/>
    <property type="project" value="TreeGrafter"/>
</dbReference>
<dbReference type="Pfam" id="PF13614">
    <property type="entry name" value="AAA_31"/>
    <property type="match status" value="1"/>
</dbReference>
<dbReference type="InterPro" id="IPR050625">
    <property type="entry name" value="ParA/MinD_ATPase"/>
</dbReference>
<dbReference type="GeneID" id="92879666"/>
<dbReference type="Proteomes" id="UP000825072">
    <property type="component" value="Chromosome 1"/>
</dbReference>
<evidence type="ECO:0000256" key="1">
    <source>
        <dbReference type="ARBA" id="ARBA00022741"/>
    </source>
</evidence>
<dbReference type="GO" id="GO:0000160">
    <property type="term" value="P:phosphorelay signal transduction system"/>
    <property type="evidence" value="ECO:0007669"/>
    <property type="project" value="InterPro"/>
</dbReference>
<dbReference type="EMBL" id="AP024747">
    <property type="protein sequence ID" value="BCY24296.1"/>
    <property type="molecule type" value="Genomic_DNA"/>
</dbReference>
<organism evidence="6 7">
    <name type="scientific">Cutibacterium modestum</name>
    <dbReference type="NCBI Taxonomy" id="2559073"/>
    <lineage>
        <taxon>Bacteria</taxon>
        <taxon>Bacillati</taxon>
        <taxon>Actinomycetota</taxon>
        <taxon>Actinomycetes</taxon>
        <taxon>Propionibacteriales</taxon>
        <taxon>Propionibacteriaceae</taxon>
        <taxon>Cutibacterium</taxon>
    </lineage>
</organism>
<dbReference type="Gene3D" id="3.40.50.300">
    <property type="entry name" value="P-loop containing nucleotide triphosphate hydrolases"/>
    <property type="match status" value="1"/>
</dbReference>
<dbReference type="GO" id="GO:0005829">
    <property type="term" value="C:cytosol"/>
    <property type="evidence" value="ECO:0007669"/>
    <property type="project" value="TreeGrafter"/>
</dbReference>
<feature type="domain" description="Response regulatory" evidence="5">
    <location>
        <begin position="3"/>
        <end position="119"/>
    </location>
</feature>
<dbReference type="RefSeq" id="WP_002529065.1">
    <property type="nucleotide sequence ID" value="NZ_AP024747.1"/>
</dbReference>
<dbReference type="SUPFAM" id="SSF52540">
    <property type="entry name" value="P-loop containing nucleoside triphosphate hydrolases"/>
    <property type="match status" value="1"/>
</dbReference>
<keyword evidence="1" id="KW-0547">Nucleotide-binding</keyword>
<dbReference type="InterPro" id="IPR025669">
    <property type="entry name" value="AAA_dom"/>
</dbReference>
<evidence type="ECO:0000256" key="3">
    <source>
        <dbReference type="PROSITE-ProRule" id="PRU00169"/>
    </source>
</evidence>
<gene>
    <name evidence="6" type="ORF">KB1_02860</name>
</gene>
<dbReference type="InterPro" id="IPR001789">
    <property type="entry name" value="Sig_transdc_resp-reg_receiver"/>
</dbReference>
<dbReference type="InterPro" id="IPR011006">
    <property type="entry name" value="CheY-like_superfamily"/>
</dbReference>
<dbReference type="PROSITE" id="PS50110">
    <property type="entry name" value="RESPONSE_REGULATORY"/>
    <property type="match status" value="1"/>
</dbReference>
<dbReference type="AlphaFoldDB" id="A0AAD1KNP1"/>
<reference evidence="6" key="1">
    <citation type="submission" date="2021-06" db="EMBL/GenBank/DDBJ databases">
        <title>Genome sequence of Cutibacterium modestum strain KB17-24694.</title>
        <authorList>
            <person name="Dekio I."/>
            <person name="Asahina A."/>
            <person name="Nishida M."/>
        </authorList>
    </citation>
    <scope>NUCLEOTIDE SEQUENCE</scope>
    <source>
        <strain evidence="6">KB17-24694</strain>
    </source>
</reference>
<proteinExistence type="predicted"/>
<evidence type="ECO:0000313" key="7">
    <source>
        <dbReference type="Proteomes" id="UP000825072"/>
    </source>
</evidence>
<sequence>MSTVIICHTDQNVVGDLRTVLDEVPDLVISHVVSTTIELHRAVAKGAPDLVLIGDQTGPDSVDDVCRSFLAVHPGTAVIQVLTHRSPQAALRAMEAGARGVVSQPFAFEDVSERIGRALEYADTMRKVIAGTVAQRRRRGRLICVAGAKGGVGTTTLAVHMAADFLRVHPQSRVCVVDADVEKGDVAAVLDIRQSVSIADIAKVYSDLSANTVGDAVIQHESGIHVMLAPVDVRESDYITPEAIHAILDLLRMEFPLVIVDAGGHVSPGQAAVAQMADEMVVVISPDALVMRAFRKRAAAWESLGVRDEAELKVVVNKVDKRSIFPASAVAKLTVAKVVDVMLPFMPRALEVASNDRDPRALTEVSWWRLISDLRHEVGADIEPMESVTVTAEPVWRRRILPDFGRSPDETHRPARRTADEDRGVR</sequence>
<dbReference type="PANTHER" id="PTHR43384:SF6">
    <property type="entry name" value="SEPTUM SITE-DETERMINING PROTEIN MIND HOMOLOG, CHLOROPLASTIC"/>
    <property type="match status" value="1"/>
</dbReference>
<feature type="region of interest" description="Disordered" evidence="4">
    <location>
        <begin position="407"/>
        <end position="426"/>
    </location>
</feature>
<dbReference type="PANTHER" id="PTHR43384">
    <property type="entry name" value="SEPTUM SITE-DETERMINING PROTEIN MIND HOMOLOG, CHLOROPLASTIC-RELATED"/>
    <property type="match status" value="1"/>
</dbReference>
<dbReference type="Gene3D" id="3.40.50.2300">
    <property type="match status" value="1"/>
</dbReference>
<accession>A0AAD1KNP1</accession>
<evidence type="ECO:0000313" key="6">
    <source>
        <dbReference type="EMBL" id="BCY24296.1"/>
    </source>
</evidence>
<comment type="caution">
    <text evidence="3">Lacks conserved residue(s) required for the propagation of feature annotation.</text>
</comment>
<dbReference type="SUPFAM" id="SSF52172">
    <property type="entry name" value="CheY-like"/>
    <property type="match status" value="1"/>
</dbReference>
<evidence type="ECO:0000256" key="2">
    <source>
        <dbReference type="ARBA" id="ARBA00022840"/>
    </source>
</evidence>
<evidence type="ECO:0000259" key="5">
    <source>
        <dbReference type="PROSITE" id="PS50110"/>
    </source>
</evidence>
<evidence type="ECO:0000256" key="4">
    <source>
        <dbReference type="SAM" id="MobiDB-lite"/>
    </source>
</evidence>